<keyword evidence="5 6" id="KW-0456">Lyase</keyword>
<dbReference type="GO" id="GO:0006520">
    <property type="term" value="P:amino acid metabolic process"/>
    <property type="evidence" value="ECO:0007669"/>
    <property type="project" value="InterPro"/>
</dbReference>
<dbReference type="Gene3D" id="3.40.640.10">
    <property type="entry name" value="Type I PLP-dependent aspartate aminotransferase-like (Major domain)"/>
    <property type="match status" value="1"/>
</dbReference>
<dbReference type="Proteomes" id="UP000289340">
    <property type="component" value="Chromosome 18"/>
</dbReference>
<dbReference type="InterPro" id="IPR010977">
    <property type="entry name" value="Aromatic_deC"/>
</dbReference>
<dbReference type="PANTHER" id="PTHR11999:SF96">
    <property type="entry name" value="TYROSINE DECARBOXYLASE"/>
    <property type="match status" value="1"/>
</dbReference>
<evidence type="ECO:0000256" key="1">
    <source>
        <dbReference type="ARBA" id="ARBA00001933"/>
    </source>
</evidence>
<dbReference type="SUPFAM" id="SSF53383">
    <property type="entry name" value="PLP-dependent transferases"/>
    <property type="match status" value="1"/>
</dbReference>
<gene>
    <name evidence="7" type="ORF">D0Y65_048699</name>
</gene>
<keyword evidence="8" id="KW-1185">Reference proteome</keyword>
<dbReference type="GO" id="GO:0030170">
    <property type="term" value="F:pyridoxal phosphate binding"/>
    <property type="evidence" value="ECO:0007669"/>
    <property type="project" value="InterPro"/>
</dbReference>
<dbReference type="PROSITE" id="PS00392">
    <property type="entry name" value="DDC_GAD_HDC_YDC"/>
    <property type="match status" value="1"/>
</dbReference>
<evidence type="ECO:0000256" key="2">
    <source>
        <dbReference type="ARBA" id="ARBA00009533"/>
    </source>
</evidence>
<dbReference type="GO" id="GO:0016831">
    <property type="term" value="F:carboxy-lyase activity"/>
    <property type="evidence" value="ECO:0007669"/>
    <property type="project" value="UniProtKB-KW"/>
</dbReference>
<dbReference type="Pfam" id="PF00282">
    <property type="entry name" value="Pyridoxal_deC"/>
    <property type="match status" value="1"/>
</dbReference>
<proteinExistence type="inferred from homology"/>
<dbReference type="InterPro" id="IPR015421">
    <property type="entry name" value="PyrdxlP-dep_Trfase_major"/>
</dbReference>
<keyword evidence="4 6" id="KW-0663">Pyridoxal phosphate</keyword>
<comment type="cofactor">
    <cofactor evidence="1 6">
        <name>pyridoxal 5'-phosphate</name>
        <dbReference type="ChEBI" id="CHEBI:597326"/>
    </cofactor>
</comment>
<dbReference type="InterPro" id="IPR002129">
    <property type="entry name" value="PyrdxlP-dep_de-COase"/>
</dbReference>
<dbReference type="GO" id="GO:0019752">
    <property type="term" value="P:carboxylic acid metabolic process"/>
    <property type="evidence" value="ECO:0007669"/>
    <property type="project" value="InterPro"/>
</dbReference>
<evidence type="ECO:0000256" key="4">
    <source>
        <dbReference type="ARBA" id="ARBA00022898"/>
    </source>
</evidence>
<protein>
    <submittedName>
        <fullName evidence="7">Tyrosine/DOPA decarboxylase 5</fullName>
    </submittedName>
</protein>
<accession>A0A445FTU9</accession>
<dbReference type="PRINTS" id="PR00800">
    <property type="entry name" value="YHDCRBOXLASE"/>
</dbReference>
<evidence type="ECO:0000313" key="8">
    <source>
        <dbReference type="Proteomes" id="UP000289340"/>
    </source>
</evidence>
<dbReference type="InterPro" id="IPR021115">
    <property type="entry name" value="Pyridoxal-P_BS"/>
</dbReference>
<evidence type="ECO:0000313" key="7">
    <source>
        <dbReference type="EMBL" id="RZB52340.1"/>
    </source>
</evidence>
<evidence type="ECO:0000256" key="5">
    <source>
        <dbReference type="ARBA" id="ARBA00023239"/>
    </source>
</evidence>
<organism evidence="7 8">
    <name type="scientific">Glycine soja</name>
    <name type="common">Wild soybean</name>
    <dbReference type="NCBI Taxonomy" id="3848"/>
    <lineage>
        <taxon>Eukaryota</taxon>
        <taxon>Viridiplantae</taxon>
        <taxon>Streptophyta</taxon>
        <taxon>Embryophyta</taxon>
        <taxon>Tracheophyta</taxon>
        <taxon>Spermatophyta</taxon>
        <taxon>Magnoliopsida</taxon>
        <taxon>eudicotyledons</taxon>
        <taxon>Gunneridae</taxon>
        <taxon>Pentapetalae</taxon>
        <taxon>rosids</taxon>
        <taxon>fabids</taxon>
        <taxon>Fabales</taxon>
        <taxon>Fabaceae</taxon>
        <taxon>Papilionoideae</taxon>
        <taxon>50 kb inversion clade</taxon>
        <taxon>NPAAA clade</taxon>
        <taxon>indigoferoid/millettioid clade</taxon>
        <taxon>Phaseoleae</taxon>
        <taxon>Glycine</taxon>
        <taxon>Glycine subgen. Soja</taxon>
    </lineage>
</organism>
<sequence>MVVVEASKARCGGGGSGCHSIGTKASFWALFALLCTLNHRVILNPKLKNKTTRTTIFFEGCLRFGHLFVSVNHHRGSHLKDGVYVVDGKVMKDFGYEMAPFAQGFNWVSSPTAIELENTIMDWLGQVLKLPKAFLFSCSGGVLLGTTSEAILVTLVAARDKVLSQIGRENICKLVVYVSNQTHCSVQKATHIIGIHHKNIRVVKTMKSTSFTLLPESLLFAIHTDVQNGLVPCYLCATLGTTSTTTVDPLGPLCKVAKEYDMWVHVDVAYAGSACICPEFRHLIDGVEGANSFSFNAYKWLLTNLDCCCLWLKDPTFPAYDPTPIVPSALTSTGKTTAKAQALHHVPSTTLLVQHQLQIHEIY</sequence>
<dbReference type="GO" id="GO:0005737">
    <property type="term" value="C:cytoplasm"/>
    <property type="evidence" value="ECO:0007669"/>
    <property type="project" value="TreeGrafter"/>
</dbReference>
<evidence type="ECO:0000256" key="6">
    <source>
        <dbReference type="RuleBase" id="RU000382"/>
    </source>
</evidence>
<reference evidence="7 8" key="1">
    <citation type="submission" date="2018-09" db="EMBL/GenBank/DDBJ databases">
        <title>A high-quality reference genome of wild soybean provides a powerful tool to mine soybean genomes.</title>
        <authorList>
            <person name="Xie M."/>
            <person name="Chung C.Y.L."/>
            <person name="Li M.-W."/>
            <person name="Wong F.-L."/>
            <person name="Chan T.-F."/>
            <person name="Lam H.-M."/>
        </authorList>
    </citation>
    <scope>NUCLEOTIDE SEQUENCE [LARGE SCALE GENOMIC DNA]</scope>
    <source>
        <strain evidence="8">cv. W05</strain>
        <tissue evidence="7">Hypocotyl of etiolated seedlings</tissue>
    </source>
</reference>
<dbReference type="AlphaFoldDB" id="A0A445FTU9"/>
<evidence type="ECO:0000256" key="3">
    <source>
        <dbReference type="ARBA" id="ARBA00022793"/>
    </source>
</evidence>
<dbReference type="InterPro" id="IPR015424">
    <property type="entry name" value="PyrdxlP-dep_Trfase"/>
</dbReference>
<dbReference type="PANTHER" id="PTHR11999">
    <property type="entry name" value="GROUP II PYRIDOXAL-5-PHOSPHATE DECARBOXYLASE"/>
    <property type="match status" value="1"/>
</dbReference>
<name>A0A445FTU9_GLYSO</name>
<comment type="similarity">
    <text evidence="2 6">Belongs to the group II decarboxylase family.</text>
</comment>
<dbReference type="EMBL" id="QZWG01000018">
    <property type="protein sequence ID" value="RZB52340.1"/>
    <property type="molecule type" value="Genomic_DNA"/>
</dbReference>
<keyword evidence="3" id="KW-0210">Decarboxylase</keyword>
<comment type="caution">
    <text evidence="7">The sequence shown here is derived from an EMBL/GenBank/DDBJ whole genome shotgun (WGS) entry which is preliminary data.</text>
</comment>